<gene>
    <name evidence="2" type="ORF">QBA35_37160</name>
</gene>
<accession>A0ABU8AYR0</accession>
<evidence type="ECO:0008006" key="4">
    <source>
        <dbReference type="Google" id="ProtNLM"/>
    </source>
</evidence>
<keyword evidence="3" id="KW-1185">Reference proteome</keyword>
<proteinExistence type="predicted"/>
<dbReference type="Proteomes" id="UP001310290">
    <property type="component" value="Unassembled WGS sequence"/>
</dbReference>
<name>A0ABU8AYR0_9ACTN</name>
<dbReference type="EMBL" id="JARULZ010000002">
    <property type="protein sequence ID" value="MEH0638812.1"/>
    <property type="molecule type" value="Genomic_DNA"/>
</dbReference>
<dbReference type="InterPro" id="IPR012340">
    <property type="entry name" value="NA-bd_OB-fold"/>
</dbReference>
<evidence type="ECO:0000256" key="1">
    <source>
        <dbReference type="SAM" id="MobiDB-lite"/>
    </source>
</evidence>
<reference evidence="2" key="1">
    <citation type="submission" date="2023-04" db="EMBL/GenBank/DDBJ databases">
        <title>Genomic diversity of scab-causing Streptomyces spp. in the province of Quebec, Canada.</title>
        <authorList>
            <person name="Biessy A."/>
            <person name="Cadieux M."/>
            <person name="Ciotola M."/>
            <person name="Filion M."/>
        </authorList>
    </citation>
    <scope>NUCLEOTIDE SEQUENCE</scope>
    <source>
        <strain evidence="2">B21-115</strain>
    </source>
</reference>
<feature type="compositionally biased region" description="Basic residues" evidence="1">
    <location>
        <begin position="70"/>
        <end position="81"/>
    </location>
</feature>
<comment type="caution">
    <text evidence="2">The sequence shown here is derived from an EMBL/GenBank/DDBJ whole genome shotgun (WGS) entry which is preliminary data.</text>
</comment>
<protein>
    <recommendedName>
        <fullName evidence="4">DNA ligase (ATP)</fullName>
    </recommendedName>
</protein>
<organism evidence="2 3">
    <name type="scientific">Streptomyces bottropensis</name>
    <dbReference type="NCBI Taxonomy" id="42235"/>
    <lineage>
        <taxon>Bacteria</taxon>
        <taxon>Bacillati</taxon>
        <taxon>Actinomycetota</taxon>
        <taxon>Actinomycetes</taxon>
        <taxon>Kitasatosporales</taxon>
        <taxon>Streptomycetaceae</taxon>
        <taxon>Streptomyces</taxon>
    </lineage>
</organism>
<dbReference type="RefSeq" id="WP_334661441.1">
    <property type="nucleotide sequence ID" value="NZ_JARULZ010000002.1"/>
</dbReference>
<dbReference type="Gene3D" id="2.40.50.140">
    <property type="entry name" value="Nucleic acid-binding proteins"/>
    <property type="match status" value="1"/>
</dbReference>
<evidence type="ECO:0000313" key="2">
    <source>
        <dbReference type="EMBL" id="MEH0638812.1"/>
    </source>
</evidence>
<feature type="region of interest" description="Disordered" evidence="1">
    <location>
        <begin position="66"/>
        <end position="97"/>
    </location>
</feature>
<sequence length="97" mass="10576">MLRRAFAGRSSRAAGAAVAGLLAAGRRGHPWTSWSFSAGWGSQEKLNVTLVKPELVVEVGVGVTRDASGRWRHPARRHRSRHDLSPADVPRMTSPPR</sequence>
<evidence type="ECO:0000313" key="3">
    <source>
        <dbReference type="Proteomes" id="UP001310290"/>
    </source>
</evidence>